<evidence type="ECO:0000313" key="1">
    <source>
        <dbReference type="EMBL" id="MBQ0907482.1"/>
    </source>
</evidence>
<organism evidence="1 2">
    <name type="scientific">Flavobacterium erciyesense</name>
    <dbReference type="NCBI Taxonomy" id="2825842"/>
    <lineage>
        <taxon>Bacteria</taxon>
        <taxon>Pseudomonadati</taxon>
        <taxon>Bacteroidota</taxon>
        <taxon>Flavobacteriia</taxon>
        <taxon>Flavobacteriales</taxon>
        <taxon>Flavobacteriaceae</taxon>
        <taxon>Flavobacterium</taxon>
    </lineage>
</organism>
<dbReference type="RefSeq" id="WP_210788027.1">
    <property type="nucleotide sequence ID" value="NZ_JAGPXB010000001.1"/>
</dbReference>
<evidence type="ECO:0000313" key="2">
    <source>
        <dbReference type="Proteomes" id="UP000679008"/>
    </source>
</evidence>
<dbReference type="Proteomes" id="UP000679008">
    <property type="component" value="Unassembled WGS sequence"/>
</dbReference>
<comment type="caution">
    <text evidence="1">The sequence shown here is derived from an EMBL/GenBank/DDBJ whole genome shotgun (WGS) entry which is preliminary data.</text>
</comment>
<protein>
    <recommendedName>
        <fullName evidence="3">Phage portal protein</fullName>
    </recommendedName>
</protein>
<keyword evidence="2" id="KW-1185">Reference proteome</keyword>
<reference evidence="1 2" key="1">
    <citation type="submission" date="2021-04" db="EMBL/GenBank/DDBJ databases">
        <title>Description of novel Flavobacterium sp. F-328.</title>
        <authorList>
            <person name="Saticioglu I.B."/>
        </authorList>
    </citation>
    <scope>NUCLEOTIDE SEQUENCE [LARGE SCALE GENOMIC DNA]</scope>
    <source>
        <strain evidence="1 2">F-328</strain>
    </source>
</reference>
<accession>A0ABS5D0E8</accession>
<name>A0ABS5D0E8_9FLAO</name>
<sequence>MSSTKFFGNIAVSEHKGIGIAYTFKNTSGSSLEAPTTLNIQVKDKKGRIASWGPNNDYPQKILKAIKSSGSGSSALRFLRKAHYGSGIILVNNTPDENGKKAPKLVDILKYPEINTFFKTSQVPRFFKEIIADMEWFSIGFPEYILSNNFKTINRVKRHQAAWCRFEIMNEENGLVENVYISEKFGKESVSEDSPFVSKVPLIDSYWSPEEVRAYCQANKIYKFIRPVFYPLIDEAYYPQAEWHSVVNNGWLDVANSIPEYKKAMFENQAAIKYMVEVDERYFEQIYGNSWKDYTVEERQKIRQDLIDGINEGLVTTKNAGKSIQSMMFADEKGVQTSALKISSPDDKLKDGVYLPEAEAANSEILFAMGVDPSLIGAGIPGGKLGAGSGSDKNAAFNILQALKKTDRETVLEIYDFVAGYNQWDETISANFENTVLTTLDKNPTGTQNATI</sequence>
<dbReference type="EMBL" id="JAGPXB010000001">
    <property type="protein sequence ID" value="MBQ0907482.1"/>
    <property type="molecule type" value="Genomic_DNA"/>
</dbReference>
<gene>
    <name evidence="1" type="ORF">KBJ98_02070</name>
</gene>
<evidence type="ECO:0008006" key="3">
    <source>
        <dbReference type="Google" id="ProtNLM"/>
    </source>
</evidence>
<proteinExistence type="predicted"/>